<dbReference type="PROSITE" id="PS51324">
    <property type="entry name" value="ERV_ALR"/>
    <property type="match status" value="1"/>
</dbReference>
<dbReference type="STRING" id="50990.A0A4Y7PTW8"/>
<keyword evidence="3 6" id="KW-0274">FAD</keyword>
<evidence type="ECO:0000256" key="6">
    <source>
        <dbReference type="RuleBase" id="RU371123"/>
    </source>
</evidence>
<dbReference type="PANTHER" id="PTHR12645:SF1">
    <property type="entry name" value="FAD-LINKED SULFHYDRYL OXIDASE ERV2"/>
    <property type="match status" value="1"/>
</dbReference>
<dbReference type="GO" id="GO:0016971">
    <property type="term" value="F:flavin-dependent sulfhydryl oxidase activity"/>
    <property type="evidence" value="ECO:0007669"/>
    <property type="project" value="InterPro"/>
</dbReference>
<evidence type="ECO:0000256" key="1">
    <source>
        <dbReference type="ARBA" id="ARBA00001974"/>
    </source>
</evidence>
<dbReference type="FunFam" id="1.20.120.310:FF:000002">
    <property type="entry name" value="Sulfhydryl oxidase"/>
    <property type="match status" value="1"/>
</dbReference>
<dbReference type="Gene3D" id="1.20.120.310">
    <property type="entry name" value="ERV/ALR sulfhydryl oxidase domain"/>
    <property type="match status" value="1"/>
</dbReference>
<dbReference type="InterPro" id="IPR036774">
    <property type="entry name" value="ERV/ALR_sulphydryl_oxid_sf"/>
</dbReference>
<dbReference type="SUPFAM" id="SSF69000">
    <property type="entry name" value="FAD-dependent thiol oxidase"/>
    <property type="match status" value="1"/>
</dbReference>
<gene>
    <name evidence="9" type="ORF">BD410DRAFT_793695</name>
</gene>
<dbReference type="GO" id="GO:0005739">
    <property type="term" value="C:mitochondrion"/>
    <property type="evidence" value="ECO:0007669"/>
    <property type="project" value="TreeGrafter"/>
</dbReference>
<dbReference type="InterPro" id="IPR017905">
    <property type="entry name" value="ERV/ALR_sulphydryl_oxidase"/>
</dbReference>
<reference evidence="9 10" key="1">
    <citation type="submission" date="2018-06" db="EMBL/GenBank/DDBJ databases">
        <title>A transcriptomic atlas of mushroom development highlights an independent origin of complex multicellularity.</title>
        <authorList>
            <consortium name="DOE Joint Genome Institute"/>
            <person name="Krizsan K."/>
            <person name="Almasi E."/>
            <person name="Merenyi Z."/>
            <person name="Sahu N."/>
            <person name="Viragh M."/>
            <person name="Koszo T."/>
            <person name="Mondo S."/>
            <person name="Kiss B."/>
            <person name="Balint B."/>
            <person name="Kues U."/>
            <person name="Barry K."/>
            <person name="Hegedus J.C."/>
            <person name="Henrissat B."/>
            <person name="Johnson J."/>
            <person name="Lipzen A."/>
            <person name="Ohm R."/>
            <person name="Nagy I."/>
            <person name="Pangilinan J."/>
            <person name="Yan J."/>
            <person name="Xiong Y."/>
            <person name="Grigoriev I.V."/>
            <person name="Hibbett D.S."/>
            <person name="Nagy L.G."/>
        </authorList>
    </citation>
    <scope>NUCLEOTIDE SEQUENCE [LARGE SCALE GENOMIC DNA]</scope>
    <source>
        <strain evidence="9 10">SZMC22713</strain>
    </source>
</reference>
<evidence type="ECO:0000313" key="9">
    <source>
        <dbReference type="EMBL" id="TDL18009.1"/>
    </source>
</evidence>
<protein>
    <recommendedName>
        <fullName evidence="6">Sulfhydryl oxidase</fullName>
        <ecNumber evidence="6">1.8.3.2</ecNumber>
    </recommendedName>
</protein>
<name>A0A4Y7PTW8_9AGAM</name>
<accession>A0A4Y7PTW8</accession>
<feature type="region of interest" description="Disordered" evidence="7">
    <location>
        <begin position="214"/>
        <end position="258"/>
    </location>
</feature>
<feature type="domain" description="ERV/ALR sulfhydryl oxidase" evidence="8">
    <location>
        <begin position="103"/>
        <end position="203"/>
    </location>
</feature>
<evidence type="ECO:0000256" key="2">
    <source>
        <dbReference type="ARBA" id="ARBA00022630"/>
    </source>
</evidence>
<keyword evidence="5" id="KW-1015">Disulfide bond</keyword>
<keyword evidence="10" id="KW-1185">Reference proteome</keyword>
<evidence type="ECO:0000259" key="8">
    <source>
        <dbReference type="PROSITE" id="PS51324"/>
    </source>
</evidence>
<evidence type="ECO:0000256" key="5">
    <source>
        <dbReference type="ARBA" id="ARBA00023157"/>
    </source>
</evidence>
<evidence type="ECO:0000256" key="7">
    <source>
        <dbReference type="SAM" id="MobiDB-lite"/>
    </source>
</evidence>
<keyword evidence="2 6" id="KW-0285">Flavoprotein</keyword>
<dbReference type="EC" id="1.8.3.2" evidence="6"/>
<proteinExistence type="predicted"/>
<sequence>MLTRFSKSFLATILFLVLVGSLFILNAPSKSYLDPASGNVFGEGGVEGELMLRGRPVRKPPSGPVAAVAAAQAAAKAGEGGGEEEMKKIEGVEGGVIMSKLGNETAKAALGQATWKLMHTMTLRYPESPTQDERDALKSYFYLQARLYPCGECAAEFQALLKKFPPQTSSRRSAALWLCHLHNQVNERLHKPMFDCAHLDETYDCGCGDAPIGGTTPNQNANSRTEMRSIDGGSEDPMDLEDERNKDDVTGVGMIKGG</sequence>
<feature type="compositionally biased region" description="Polar residues" evidence="7">
    <location>
        <begin position="215"/>
        <end position="224"/>
    </location>
</feature>
<keyword evidence="4 6" id="KW-0560">Oxidoreductase</keyword>
<dbReference type="VEuPathDB" id="FungiDB:BD410DRAFT_793695"/>
<evidence type="ECO:0000313" key="10">
    <source>
        <dbReference type="Proteomes" id="UP000294933"/>
    </source>
</evidence>
<dbReference type="Pfam" id="PF04777">
    <property type="entry name" value="Evr1_Alr"/>
    <property type="match status" value="1"/>
</dbReference>
<dbReference type="OrthoDB" id="59470at2759"/>
<dbReference type="InterPro" id="IPR039799">
    <property type="entry name" value="ALR/ERV"/>
</dbReference>
<evidence type="ECO:0000256" key="3">
    <source>
        <dbReference type="ARBA" id="ARBA00022827"/>
    </source>
</evidence>
<evidence type="ECO:0000256" key="4">
    <source>
        <dbReference type="ARBA" id="ARBA00023002"/>
    </source>
</evidence>
<dbReference type="GO" id="GO:0050660">
    <property type="term" value="F:flavin adenine dinucleotide binding"/>
    <property type="evidence" value="ECO:0007669"/>
    <property type="project" value="TreeGrafter"/>
</dbReference>
<dbReference type="Proteomes" id="UP000294933">
    <property type="component" value="Unassembled WGS sequence"/>
</dbReference>
<dbReference type="AlphaFoldDB" id="A0A4Y7PTW8"/>
<dbReference type="PANTHER" id="PTHR12645">
    <property type="entry name" value="ALR/ERV"/>
    <property type="match status" value="1"/>
</dbReference>
<comment type="cofactor">
    <cofactor evidence="1 6">
        <name>FAD</name>
        <dbReference type="ChEBI" id="CHEBI:57692"/>
    </cofactor>
</comment>
<organism evidence="9 10">
    <name type="scientific">Rickenella mellea</name>
    <dbReference type="NCBI Taxonomy" id="50990"/>
    <lineage>
        <taxon>Eukaryota</taxon>
        <taxon>Fungi</taxon>
        <taxon>Dikarya</taxon>
        <taxon>Basidiomycota</taxon>
        <taxon>Agaricomycotina</taxon>
        <taxon>Agaricomycetes</taxon>
        <taxon>Hymenochaetales</taxon>
        <taxon>Rickenellaceae</taxon>
        <taxon>Rickenella</taxon>
    </lineage>
</organism>
<dbReference type="EMBL" id="ML170213">
    <property type="protein sequence ID" value="TDL18009.1"/>
    <property type="molecule type" value="Genomic_DNA"/>
</dbReference>
<comment type="catalytic activity">
    <reaction evidence="6">
        <text>2 R'C(R)SH + O2 = R'C(R)S-S(R)CR' + H2O2</text>
        <dbReference type="Rhea" id="RHEA:17357"/>
        <dbReference type="ChEBI" id="CHEBI:15379"/>
        <dbReference type="ChEBI" id="CHEBI:16240"/>
        <dbReference type="ChEBI" id="CHEBI:16520"/>
        <dbReference type="ChEBI" id="CHEBI:17412"/>
        <dbReference type="EC" id="1.8.3.2"/>
    </reaction>
</comment>
<feature type="compositionally biased region" description="Acidic residues" evidence="7">
    <location>
        <begin position="233"/>
        <end position="242"/>
    </location>
</feature>